<reference evidence="4" key="1">
    <citation type="submission" date="2025-08" db="UniProtKB">
        <authorList>
            <consortium name="RefSeq"/>
        </authorList>
    </citation>
    <scope>IDENTIFICATION</scope>
</reference>
<dbReference type="SMART" id="SM00568">
    <property type="entry name" value="GRAM"/>
    <property type="match status" value="1"/>
</dbReference>
<dbReference type="AlphaFoldDB" id="A0A1U7YZV0"/>
<dbReference type="InterPro" id="IPR011993">
    <property type="entry name" value="PH-like_dom_sf"/>
</dbReference>
<proteinExistence type="inferred from homology"/>
<dbReference type="GeneID" id="104589568"/>
<name>A0A1U7YZV0_NELNU</name>
<dbReference type="CDD" id="cd13222">
    <property type="entry name" value="PH-GRAM_GEM"/>
    <property type="match status" value="1"/>
</dbReference>
<dbReference type="OMA" id="RRITFCS"/>
<dbReference type="KEGG" id="nnu:104589568"/>
<protein>
    <submittedName>
        <fullName evidence="4">GEM-like protein 1</fullName>
    </submittedName>
</protein>
<sequence>MDPYHYNVNDQNNKGKGGASNSNQEGNGKGVTWVMGTPVAPQAHPVNQQAATWVAGDATPSAPPIQAGTVSCNAHPQVSNPYVQTTPAPESSSKRHKELVLNVLGRWGKKLEDCTKKAEGYAENVWQHLKTSPSVTDAAMTRLAQGTKVLSEGGRDKVFHQMFGILPDEKVLKAYSCYLSTSSGPVIGTLYISTKRVAFCSDSPLCHYTASGQEWMYYKVVVTLIQLMAVNPSSNRLNPSDKYIQILTVDGHEFWFMGFVSYDKALKNLGEALEHRGSHSSGSH</sequence>
<keyword evidence="3" id="KW-1185">Reference proteome</keyword>
<evidence type="ECO:0000313" key="4">
    <source>
        <dbReference type="RefSeq" id="XP_010246219.1"/>
    </source>
</evidence>
<dbReference type="InterPro" id="IPR004182">
    <property type="entry name" value="GRAM"/>
</dbReference>
<dbReference type="RefSeq" id="XP_010246219.1">
    <property type="nucleotide sequence ID" value="XM_010247917.2"/>
</dbReference>
<dbReference type="Proteomes" id="UP000189703">
    <property type="component" value="Unplaced"/>
</dbReference>
<dbReference type="Gene3D" id="2.30.29.30">
    <property type="entry name" value="Pleckstrin-homology domain (PH domain)/Phosphotyrosine-binding domain (PTB)"/>
    <property type="match status" value="1"/>
</dbReference>
<evidence type="ECO:0000313" key="3">
    <source>
        <dbReference type="Proteomes" id="UP000189703"/>
    </source>
</evidence>
<comment type="similarity">
    <text evidence="1">Belongs to the GEM family.</text>
</comment>
<organism evidence="3 4">
    <name type="scientific">Nelumbo nucifera</name>
    <name type="common">Sacred lotus</name>
    <dbReference type="NCBI Taxonomy" id="4432"/>
    <lineage>
        <taxon>Eukaryota</taxon>
        <taxon>Viridiplantae</taxon>
        <taxon>Streptophyta</taxon>
        <taxon>Embryophyta</taxon>
        <taxon>Tracheophyta</taxon>
        <taxon>Spermatophyta</taxon>
        <taxon>Magnoliopsida</taxon>
        <taxon>Proteales</taxon>
        <taxon>Nelumbonaceae</taxon>
        <taxon>Nelumbo</taxon>
    </lineage>
</organism>
<dbReference type="PANTHER" id="PTHR31969">
    <property type="entry name" value="GEM-LIKE PROTEIN 2"/>
    <property type="match status" value="1"/>
</dbReference>
<accession>A0A1U7YZV0</accession>
<dbReference type="InterPro" id="IPR037848">
    <property type="entry name" value="GEM-like"/>
</dbReference>
<evidence type="ECO:0000256" key="2">
    <source>
        <dbReference type="SAM" id="MobiDB-lite"/>
    </source>
</evidence>
<gene>
    <name evidence="4" type="primary">LOC104589568</name>
</gene>
<dbReference type="OrthoDB" id="1876989at2759"/>
<dbReference type="eggNOG" id="ENOG502QUH2">
    <property type="taxonomic scope" value="Eukaryota"/>
</dbReference>
<evidence type="ECO:0000256" key="1">
    <source>
        <dbReference type="ARBA" id="ARBA00009414"/>
    </source>
</evidence>
<dbReference type="Pfam" id="PF02893">
    <property type="entry name" value="GRAM"/>
    <property type="match status" value="1"/>
</dbReference>
<feature type="region of interest" description="Disordered" evidence="2">
    <location>
        <begin position="1"/>
        <end position="35"/>
    </location>
</feature>